<dbReference type="Proteomes" id="UP001373496">
    <property type="component" value="Unassembled WGS sequence"/>
</dbReference>
<feature type="domain" description="Protein kinase" evidence="6">
    <location>
        <begin position="16"/>
        <end position="277"/>
    </location>
</feature>
<dbReference type="PROSITE" id="PS50011">
    <property type="entry name" value="PROTEIN_KINASE_DOM"/>
    <property type="match status" value="1"/>
</dbReference>
<proteinExistence type="predicted"/>
<protein>
    <submittedName>
        <fullName evidence="7">Protein kinase</fullName>
    </submittedName>
</protein>
<dbReference type="GO" id="GO:0016301">
    <property type="term" value="F:kinase activity"/>
    <property type="evidence" value="ECO:0007669"/>
    <property type="project" value="UniProtKB-KW"/>
</dbReference>
<comment type="caution">
    <text evidence="7">The sequence shown here is derived from an EMBL/GenBank/DDBJ whole genome shotgun (WGS) entry which is preliminary data.</text>
</comment>
<gene>
    <name evidence="7" type="ORF">UXQ13_18855</name>
</gene>
<evidence type="ECO:0000256" key="1">
    <source>
        <dbReference type="ARBA" id="ARBA00022679"/>
    </source>
</evidence>
<evidence type="ECO:0000256" key="2">
    <source>
        <dbReference type="ARBA" id="ARBA00022741"/>
    </source>
</evidence>
<evidence type="ECO:0000256" key="5">
    <source>
        <dbReference type="PROSITE-ProRule" id="PRU10141"/>
    </source>
</evidence>
<keyword evidence="3 7" id="KW-0418">Kinase</keyword>
<dbReference type="PANTHER" id="PTHR43289">
    <property type="entry name" value="MITOGEN-ACTIVATED PROTEIN KINASE KINASE KINASE 20-RELATED"/>
    <property type="match status" value="1"/>
</dbReference>
<dbReference type="InterPro" id="IPR011009">
    <property type="entry name" value="Kinase-like_dom_sf"/>
</dbReference>
<sequence length="466" mass="48384">MVGDDGWRRRTLPADLEHVRVLGRGGFGEVVLARQVALGRLVAVKRIHAGGWAGDDDLRRFRREAQVLARLDHPTVVRVLDLRTDHGDALLVMEYVPGRSLDQLLTEGPPPVPLALAVLQDVATALALAADHGVVHRDVKPGNVFLTGDGRAKLGDFGLARVTADPGLFRTSDGGVRGTPAYMAPETGLGGQEPGPAADAYAFAVLAFEVLTGRLPFLADDPLALWAAHDTATPPAPTSVAPHLPPAVDDVLLAGLAKDPGARPAPTALVAGLTTALAGAPAEVPAPRGRSAAPVTVVTTPGTPAPDAVAALLQGRAGAPLPRRRRATGRGRRTAAAVLPVVAALAAVLAVRWWQQPDEPEPTPFAITSSAVELSRDDGRCPGTDYRATATLRTSGTAGRLQAVWTLPDGRTQTSADVAVESGQSTVVLVLDFRLTGSDPVVAPAVLTVSGSAEVRTSSLDVRYSC</sequence>
<dbReference type="PROSITE" id="PS00107">
    <property type="entry name" value="PROTEIN_KINASE_ATP"/>
    <property type="match status" value="1"/>
</dbReference>
<keyword evidence="1" id="KW-0808">Transferase</keyword>
<organism evidence="7 8">
    <name type="scientific">Klenkia terrae</name>
    <dbReference type="NCBI Taxonomy" id="1052259"/>
    <lineage>
        <taxon>Bacteria</taxon>
        <taxon>Bacillati</taxon>
        <taxon>Actinomycetota</taxon>
        <taxon>Actinomycetes</taxon>
        <taxon>Geodermatophilales</taxon>
        <taxon>Geodermatophilaceae</taxon>
        <taxon>Klenkia</taxon>
    </lineage>
</organism>
<dbReference type="EMBL" id="JBAPLV010000025">
    <property type="protein sequence ID" value="MEI4280539.1"/>
    <property type="molecule type" value="Genomic_DNA"/>
</dbReference>
<feature type="binding site" evidence="5">
    <location>
        <position position="45"/>
    </location>
    <ligand>
        <name>ATP</name>
        <dbReference type="ChEBI" id="CHEBI:30616"/>
    </ligand>
</feature>
<dbReference type="Gene3D" id="1.10.510.10">
    <property type="entry name" value="Transferase(Phosphotransferase) domain 1"/>
    <property type="match status" value="1"/>
</dbReference>
<keyword evidence="4 5" id="KW-0067">ATP-binding</keyword>
<evidence type="ECO:0000259" key="6">
    <source>
        <dbReference type="PROSITE" id="PS50011"/>
    </source>
</evidence>
<accession>A0ABU8EA75</accession>
<dbReference type="SUPFAM" id="SSF56112">
    <property type="entry name" value="Protein kinase-like (PK-like)"/>
    <property type="match status" value="1"/>
</dbReference>
<reference evidence="7 8" key="1">
    <citation type="submission" date="2024-03" db="EMBL/GenBank/DDBJ databases">
        <title>Draft genome sequence of Klenkia terrae.</title>
        <authorList>
            <person name="Duangmal K."/>
            <person name="Chantavorakit T."/>
        </authorList>
    </citation>
    <scope>NUCLEOTIDE SEQUENCE [LARGE SCALE GENOMIC DNA]</scope>
    <source>
        <strain evidence="7 8">JCM 17786</strain>
    </source>
</reference>
<evidence type="ECO:0000256" key="3">
    <source>
        <dbReference type="ARBA" id="ARBA00022777"/>
    </source>
</evidence>
<keyword evidence="2 5" id="KW-0547">Nucleotide-binding</keyword>
<dbReference type="InterPro" id="IPR000719">
    <property type="entry name" value="Prot_kinase_dom"/>
</dbReference>
<dbReference type="CDD" id="cd14014">
    <property type="entry name" value="STKc_PknB_like"/>
    <property type="match status" value="1"/>
</dbReference>
<dbReference type="RefSeq" id="WP_336392729.1">
    <property type="nucleotide sequence ID" value="NZ_JBAPLV010000025.1"/>
</dbReference>
<dbReference type="PROSITE" id="PS00108">
    <property type="entry name" value="PROTEIN_KINASE_ST"/>
    <property type="match status" value="1"/>
</dbReference>
<name>A0ABU8EA75_9ACTN</name>
<evidence type="ECO:0000313" key="7">
    <source>
        <dbReference type="EMBL" id="MEI4280539.1"/>
    </source>
</evidence>
<dbReference type="InterPro" id="IPR008271">
    <property type="entry name" value="Ser/Thr_kinase_AS"/>
</dbReference>
<dbReference type="InterPro" id="IPR017441">
    <property type="entry name" value="Protein_kinase_ATP_BS"/>
</dbReference>
<dbReference type="SMART" id="SM00220">
    <property type="entry name" value="S_TKc"/>
    <property type="match status" value="1"/>
</dbReference>
<keyword evidence="8" id="KW-1185">Reference proteome</keyword>
<dbReference type="PANTHER" id="PTHR43289:SF34">
    <property type="entry name" value="SERINE_THREONINE-PROTEIN KINASE YBDM-RELATED"/>
    <property type="match status" value="1"/>
</dbReference>
<evidence type="ECO:0000256" key="4">
    <source>
        <dbReference type="ARBA" id="ARBA00022840"/>
    </source>
</evidence>
<evidence type="ECO:0000313" key="8">
    <source>
        <dbReference type="Proteomes" id="UP001373496"/>
    </source>
</evidence>
<dbReference type="Pfam" id="PF00069">
    <property type="entry name" value="Pkinase"/>
    <property type="match status" value="1"/>
</dbReference>